<keyword evidence="3" id="KW-0808">Transferase</keyword>
<feature type="region of interest" description="Disordered" evidence="10">
    <location>
        <begin position="59"/>
        <end position="125"/>
    </location>
</feature>
<evidence type="ECO:0000256" key="8">
    <source>
        <dbReference type="ARBA" id="ARBA00048679"/>
    </source>
</evidence>
<dbReference type="PROSITE" id="PS00108">
    <property type="entry name" value="PROTEIN_KINASE_ST"/>
    <property type="match status" value="1"/>
</dbReference>
<feature type="compositionally biased region" description="Low complexity" evidence="10">
    <location>
        <begin position="101"/>
        <end position="118"/>
    </location>
</feature>
<dbReference type="GO" id="GO:0005524">
    <property type="term" value="F:ATP binding"/>
    <property type="evidence" value="ECO:0007669"/>
    <property type="project" value="UniProtKB-KW"/>
</dbReference>
<dbReference type="Proteomes" id="UP000277928">
    <property type="component" value="Unassembled WGS sequence"/>
</dbReference>
<evidence type="ECO:0000313" key="13">
    <source>
        <dbReference type="Proteomes" id="UP000277928"/>
    </source>
</evidence>
<feature type="compositionally biased region" description="Low complexity" evidence="10">
    <location>
        <begin position="676"/>
        <end position="686"/>
    </location>
</feature>
<dbReference type="EC" id="2.7.11.1" evidence="1"/>
<feature type="region of interest" description="Disordered" evidence="10">
    <location>
        <begin position="1"/>
        <end position="39"/>
    </location>
</feature>
<comment type="catalytic activity">
    <reaction evidence="8">
        <text>L-seryl-[protein] + ATP = O-phospho-L-seryl-[protein] + ADP + H(+)</text>
        <dbReference type="Rhea" id="RHEA:17989"/>
        <dbReference type="Rhea" id="RHEA-COMP:9863"/>
        <dbReference type="Rhea" id="RHEA-COMP:11604"/>
        <dbReference type="ChEBI" id="CHEBI:15378"/>
        <dbReference type="ChEBI" id="CHEBI:29999"/>
        <dbReference type="ChEBI" id="CHEBI:30616"/>
        <dbReference type="ChEBI" id="CHEBI:83421"/>
        <dbReference type="ChEBI" id="CHEBI:456216"/>
        <dbReference type="EC" id="2.7.11.1"/>
    </reaction>
</comment>
<dbReference type="Gene3D" id="1.10.510.10">
    <property type="entry name" value="Transferase(Phosphotransferase) domain 1"/>
    <property type="match status" value="1"/>
</dbReference>
<organism evidence="12 13">
    <name type="scientific">Litomosoides sigmodontis</name>
    <name type="common">Filarial nematode worm</name>
    <dbReference type="NCBI Taxonomy" id="42156"/>
    <lineage>
        <taxon>Eukaryota</taxon>
        <taxon>Metazoa</taxon>
        <taxon>Ecdysozoa</taxon>
        <taxon>Nematoda</taxon>
        <taxon>Chromadorea</taxon>
        <taxon>Rhabditida</taxon>
        <taxon>Spirurina</taxon>
        <taxon>Spiruromorpha</taxon>
        <taxon>Filarioidea</taxon>
        <taxon>Onchocercidae</taxon>
        <taxon>Litomosoides</taxon>
    </lineage>
</organism>
<feature type="domain" description="Protein kinase" evidence="11">
    <location>
        <begin position="93"/>
        <end position="444"/>
    </location>
</feature>
<evidence type="ECO:0000256" key="10">
    <source>
        <dbReference type="SAM" id="MobiDB-lite"/>
    </source>
</evidence>
<evidence type="ECO:0000256" key="2">
    <source>
        <dbReference type="ARBA" id="ARBA00022527"/>
    </source>
</evidence>
<evidence type="ECO:0000259" key="11">
    <source>
        <dbReference type="PROSITE" id="PS50011"/>
    </source>
</evidence>
<evidence type="ECO:0000313" key="12">
    <source>
        <dbReference type="EMBL" id="VDK78645.1"/>
    </source>
</evidence>
<feature type="region of interest" description="Disordered" evidence="10">
    <location>
        <begin position="676"/>
        <end position="709"/>
    </location>
</feature>
<evidence type="ECO:0000256" key="7">
    <source>
        <dbReference type="ARBA" id="ARBA00047899"/>
    </source>
</evidence>
<feature type="compositionally biased region" description="Polar residues" evidence="10">
    <location>
        <begin position="687"/>
        <end position="708"/>
    </location>
</feature>
<evidence type="ECO:0000256" key="6">
    <source>
        <dbReference type="ARBA" id="ARBA00022840"/>
    </source>
</evidence>
<dbReference type="GO" id="GO:0004674">
    <property type="term" value="F:protein serine/threonine kinase activity"/>
    <property type="evidence" value="ECO:0007669"/>
    <property type="project" value="UniProtKB-KW"/>
</dbReference>
<dbReference type="PANTHER" id="PTHR24058">
    <property type="entry name" value="DUAL SPECIFICITY PROTEIN KINASE"/>
    <property type="match status" value="1"/>
</dbReference>
<comment type="similarity">
    <text evidence="9">Belongs to the protein kinase superfamily. CMGC Ser/Thr protein kinase family. HIPK subfamily.</text>
</comment>
<sequence length="847" mass="92958">MPDPQDGCRRKRKYSEGQPSVDPLQQLLNQHHQQQQQHQLMPRLVNTPNNHTQLREAHTQHKNISATTTDHRAPPIKRKPVDQTENSKGDVPVQVVNSLPGNKTGIKTNNNKQFNNKTSARAKPSTEGEYQLIKNEVLVSPYRNQYEVLEFLGKGTFGQVSILSRLSNENAEEFNFVRAYECFQHKHHTCLVFEMLEQNLYDFLKQNKFNPLPLSSIRPIVQQVLTALLKLKHLGLIHADLKPENIMLVDPSNQPFRVKVIDFGSASHRSKAVTNTYLQSRYYRAPEIILGLPFREAIDMWSLGCVIAELYLGWPLYPGSSEFDQIRYIVQTQGPPPLQMLSTAAKTHRFFKQIHDNGVAPYWRLKTPEEHEQETSSKSKETRKYVFNNLDDISQVNIPTDLDDVDKECEQLDRADFVNILKKMLSIDQDKRITPAEGLQHPFVTMGHVFVYGPTKYNQIAHQRMEVCNRNGRTAAHSQLLQHRNAVTVSQSSAQTATLGATASIINAPVAAAAPQNVAPTLSQVPQLQQAELTHLLNQYGAATAAAAVAATRQAPFAGFMNPHAAAAAAAGTLVPQLVSIPFVDGPMLATQAIPPAPATWTQAATASLMPWTFPNTTALFANDFILPAHLQTTRNVAALAAAVAAGSPFSHLLAPQINADPAALFWNDLVQQQQARGRQAPAGSANPSGSLPTNSNLSNLRMRSGPSSLAKDPAIIAAGPRMNSTASGLETPKYQLEAARTSKSMKVKSTPSPAISVNTLPLTDEDDGKKIVGLSNENASIASSMSSSLLSSNSSVLIPPPTTGVVRKPSARCAVVRPMIDVKREIDDANKTNIRNLFPSVDFATT</sequence>
<comment type="catalytic activity">
    <reaction evidence="7">
        <text>L-threonyl-[protein] + ATP = O-phospho-L-threonyl-[protein] + ADP + H(+)</text>
        <dbReference type="Rhea" id="RHEA:46608"/>
        <dbReference type="Rhea" id="RHEA-COMP:11060"/>
        <dbReference type="Rhea" id="RHEA-COMP:11605"/>
        <dbReference type="ChEBI" id="CHEBI:15378"/>
        <dbReference type="ChEBI" id="CHEBI:30013"/>
        <dbReference type="ChEBI" id="CHEBI:30616"/>
        <dbReference type="ChEBI" id="CHEBI:61977"/>
        <dbReference type="ChEBI" id="CHEBI:456216"/>
        <dbReference type="EC" id="2.7.11.1"/>
    </reaction>
</comment>
<keyword evidence="2" id="KW-0723">Serine/threonine-protein kinase</keyword>
<dbReference type="STRING" id="42156.A0A3P6TCW2"/>
<dbReference type="AlphaFoldDB" id="A0A3P6TCW2"/>
<protein>
    <recommendedName>
        <fullName evidence="1">non-specific serine/threonine protein kinase</fullName>
        <ecNumber evidence="1">2.7.11.1</ecNumber>
    </recommendedName>
</protein>
<dbReference type="EMBL" id="UYRX01000253">
    <property type="protein sequence ID" value="VDK78645.1"/>
    <property type="molecule type" value="Genomic_DNA"/>
</dbReference>
<dbReference type="InterPro" id="IPR050494">
    <property type="entry name" value="Ser_Thr_dual-spec_kinase"/>
</dbReference>
<dbReference type="GO" id="GO:0004713">
    <property type="term" value="F:protein tyrosine kinase activity"/>
    <property type="evidence" value="ECO:0007669"/>
    <property type="project" value="TreeGrafter"/>
</dbReference>
<keyword evidence="6" id="KW-0067">ATP-binding</keyword>
<dbReference type="Pfam" id="PF00069">
    <property type="entry name" value="Pkinase"/>
    <property type="match status" value="1"/>
</dbReference>
<dbReference type="PANTHER" id="PTHR24058:SF17">
    <property type="entry name" value="HOMEODOMAIN INTERACTING PROTEIN KINASE, ISOFORM D"/>
    <property type="match status" value="1"/>
</dbReference>
<dbReference type="FunFam" id="1.10.510.10:FF:000029">
    <property type="entry name" value="Homeodomain-interacting protein kinase 2 isoform 1"/>
    <property type="match status" value="1"/>
</dbReference>
<evidence type="ECO:0000256" key="1">
    <source>
        <dbReference type="ARBA" id="ARBA00012513"/>
    </source>
</evidence>
<gene>
    <name evidence="12" type="ORF">NLS_LOCUS4156</name>
</gene>
<reference evidence="12 13" key="1">
    <citation type="submission" date="2018-08" db="EMBL/GenBank/DDBJ databases">
        <authorList>
            <person name="Laetsch R D."/>
            <person name="Stevens L."/>
            <person name="Kumar S."/>
            <person name="Blaxter L. M."/>
        </authorList>
    </citation>
    <scope>NUCLEOTIDE SEQUENCE [LARGE SCALE GENOMIC DNA]</scope>
</reference>
<dbReference type="PROSITE" id="PS50011">
    <property type="entry name" value="PROTEIN_KINASE_DOM"/>
    <property type="match status" value="1"/>
</dbReference>
<dbReference type="GO" id="GO:0005634">
    <property type="term" value="C:nucleus"/>
    <property type="evidence" value="ECO:0007669"/>
    <property type="project" value="TreeGrafter"/>
</dbReference>
<evidence type="ECO:0000256" key="3">
    <source>
        <dbReference type="ARBA" id="ARBA00022679"/>
    </source>
</evidence>
<evidence type="ECO:0000256" key="5">
    <source>
        <dbReference type="ARBA" id="ARBA00022777"/>
    </source>
</evidence>
<keyword evidence="13" id="KW-1185">Reference proteome</keyword>
<dbReference type="InterPro" id="IPR000719">
    <property type="entry name" value="Prot_kinase_dom"/>
</dbReference>
<name>A0A3P6TCW2_LITSI</name>
<dbReference type="SUPFAM" id="SSF56112">
    <property type="entry name" value="Protein kinase-like (PK-like)"/>
    <property type="match status" value="1"/>
</dbReference>
<feature type="compositionally biased region" description="Basic and acidic residues" evidence="10">
    <location>
        <begin position="69"/>
        <end position="88"/>
    </location>
</feature>
<proteinExistence type="inferred from homology"/>
<evidence type="ECO:0000256" key="4">
    <source>
        <dbReference type="ARBA" id="ARBA00022741"/>
    </source>
</evidence>
<evidence type="ECO:0000256" key="9">
    <source>
        <dbReference type="ARBA" id="ARBA00061380"/>
    </source>
</evidence>
<feature type="compositionally biased region" description="Low complexity" evidence="10">
    <location>
        <begin position="24"/>
        <end position="39"/>
    </location>
</feature>
<dbReference type="SMART" id="SM00220">
    <property type="entry name" value="S_TKc"/>
    <property type="match status" value="1"/>
</dbReference>
<keyword evidence="5" id="KW-0418">Kinase</keyword>
<dbReference type="InterPro" id="IPR008271">
    <property type="entry name" value="Ser/Thr_kinase_AS"/>
</dbReference>
<dbReference type="GO" id="GO:0005737">
    <property type="term" value="C:cytoplasm"/>
    <property type="evidence" value="ECO:0007669"/>
    <property type="project" value="TreeGrafter"/>
</dbReference>
<dbReference type="OrthoDB" id="10030361at2759"/>
<dbReference type="InterPro" id="IPR011009">
    <property type="entry name" value="Kinase-like_dom_sf"/>
</dbReference>
<keyword evidence="4" id="KW-0547">Nucleotide-binding</keyword>
<dbReference type="OMA" id="VAPYWRL"/>
<accession>A0A3P6TCW2</accession>